<dbReference type="InterPro" id="IPR003594">
    <property type="entry name" value="HATPase_dom"/>
</dbReference>
<accession>A0A517TXK1</accession>
<evidence type="ECO:0000256" key="4">
    <source>
        <dbReference type="ARBA" id="ARBA00022553"/>
    </source>
</evidence>
<evidence type="ECO:0000259" key="15">
    <source>
        <dbReference type="PROSITE" id="PS50112"/>
    </source>
</evidence>
<dbReference type="Gene3D" id="1.10.287.130">
    <property type="match status" value="1"/>
</dbReference>
<feature type="domain" description="PAS" evidence="15">
    <location>
        <begin position="213"/>
        <end position="255"/>
    </location>
</feature>
<keyword evidence="4" id="KW-0597">Phosphoprotein</keyword>
<dbReference type="PROSITE" id="PS50113">
    <property type="entry name" value="PAC"/>
    <property type="match status" value="1"/>
</dbReference>
<sequence>MVRSRHTPDRGAATDERLVRGSHGVRTREKEGFPSSVAGMSEQDFARLYESMQRYVGWTDGDAKRVAAMWPLVSPQAKSLIDDFYAEIQRHPNAARVITGGPEQIERLSQTLREWLAQLFAGKYDIEYISRRWRVGYRHVEIGLEQRFTSLAISRLRTGIKQAVCSSWRGSSEELAASLTSINKLLDLDHALIQDAYEFEYVSRQRQFERERGERKFRHLVENASCLIIIVDPMRTAAYFNPYAEAATGYSAKEIEHVHDRVLGVLGGDRAEVEACLADVFAGGGPVAYETQIERRGGSPRWINWTLSRIDGMDDDRMVLAVGHDITEQRRAAVQVLQANRLATIGEMYARLAHESRNALQRMRVCTEMLTDQLAESRDASELLKRLEHAQGDLQRLLDEVRNFAAPIVLERTECRLSTLWREAWNLLQGVRRDRRAELIEAMPAEGCPTMRLDRFRLVQAFRNIFENSLAACGDPLKSTVSCRQVTRDDAPWIELTIDDNGAGFTDDGKERGFEPFFTTRASGTGLGLAIVRRVIEAHGGEVAVADAPGGGARIAILLPEHPNGACDTDATIGA</sequence>
<feature type="region of interest" description="Disordered" evidence="13">
    <location>
        <begin position="1"/>
        <end position="33"/>
    </location>
</feature>
<evidence type="ECO:0000256" key="13">
    <source>
        <dbReference type="SAM" id="MobiDB-lite"/>
    </source>
</evidence>
<dbReference type="InterPro" id="IPR039379">
    <property type="entry name" value="Protoglobin_sensor_dom"/>
</dbReference>
<feature type="domain" description="PAC" evidence="16">
    <location>
        <begin position="287"/>
        <end position="338"/>
    </location>
</feature>
<dbReference type="InterPro" id="IPR050351">
    <property type="entry name" value="BphY/WalK/GraS-like"/>
</dbReference>
<keyword evidence="8 17" id="KW-0418">Kinase</keyword>
<comment type="subcellular location">
    <subcellularLocation>
        <location evidence="2">Membrane</location>
        <topology evidence="2">Multi-pass membrane protein</topology>
    </subcellularLocation>
</comment>
<dbReference type="SUPFAM" id="SSF55874">
    <property type="entry name" value="ATPase domain of HSP90 chaperone/DNA topoisomerase II/histidine kinase"/>
    <property type="match status" value="1"/>
</dbReference>
<dbReference type="GO" id="GO:0000156">
    <property type="term" value="F:phosphorelay response regulator activity"/>
    <property type="evidence" value="ECO:0007669"/>
    <property type="project" value="TreeGrafter"/>
</dbReference>
<dbReference type="GO" id="GO:0019825">
    <property type="term" value="F:oxygen binding"/>
    <property type="evidence" value="ECO:0007669"/>
    <property type="project" value="InterPro"/>
</dbReference>
<evidence type="ECO:0000256" key="7">
    <source>
        <dbReference type="ARBA" id="ARBA00022741"/>
    </source>
</evidence>
<dbReference type="InterPro" id="IPR001610">
    <property type="entry name" value="PAC"/>
</dbReference>
<evidence type="ECO:0000256" key="9">
    <source>
        <dbReference type="ARBA" id="ARBA00022840"/>
    </source>
</evidence>
<dbReference type="SMART" id="SM00387">
    <property type="entry name" value="HATPase_c"/>
    <property type="match status" value="1"/>
</dbReference>
<dbReference type="AlphaFoldDB" id="A0A517TXK1"/>
<dbReference type="InterPro" id="IPR009050">
    <property type="entry name" value="Globin-like_sf"/>
</dbReference>
<comment type="catalytic activity">
    <reaction evidence="1">
        <text>ATP + protein L-histidine = ADP + protein N-phospho-L-histidine.</text>
        <dbReference type="EC" id="2.7.13.3"/>
    </reaction>
</comment>
<keyword evidence="7" id="KW-0547">Nucleotide-binding</keyword>
<dbReference type="EMBL" id="CP036339">
    <property type="protein sequence ID" value="QDT73104.1"/>
    <property type="molecule type" value="Genomic_DNA"/>
</dbReference>
<dbReference type="InterPro" id="IPR044398">
    <property type="entry name" value="Globin-sensor_dom"/>
</dbReference>
<feature type="compositionally biased region" description="Basic and acidic residues" evidence="13">
    <location>
        <begin position="1"/>
        <end position="19"/>
    </location>
</feature>
<keyword evidence="18" id="KW-1185">Reference proteome</keyword>
<dbReference type="SUPFAM" id="SSF47384">
    <property type="entry name" value="Homodimeric domain of signal transducing histidine kinase"/>
    <property type="match status" value="1"/>
</dbReference>
<dbReference type="GO" id="GO:0016020">
    <property type="term" value="C:membrane"/>
    <property type="evidence" value="ECO:0007669"/>
    <property type="project" value="UniProtKB-SubCell"/>
</dbReference>
<dbReference type="InterPro" id="IPR036890">
    <property type="entry name" value="HATPase_C_sf"/>
</dbReference>
<dbReference type="EC" id="2.7.13.3" evidence="3"/>
<keyword evidence="5 17" id="KW-0808">Transferase</keyword>
<dbReference type="PROSITE" id="PS50112">
    <property type="entry name" value="PAS"/>
    <property type="match status" value="1"/>
</dbReference>
<evidence type="ECO:0000256" key="6">
    <source>
        <dbReference type="ARBA" id="ARBA00022692"/>
    </source>
</evidence>
<keyword evidence="9" id="KW-0067">ATP-binding</keyword>
<dbReference type="InterPro" id="IPR004358">
    <property type="entry name" value="Sig_transdc_His_kin-like_C"/>
</dbReference>
<dbReference type="GO" id="GO:0000155">
    <property type="term" value="F:phosphorelay sensor kinase activity"/>
    <property type="evidence" value="ECO:0007669"/>
    <property type="project" value="InterPro"/>
</dbReference>
<evidence type="ECO:0000256" key="11">
    <source>
        <dbReference type="ARBA" id="ARBA00023012"/>
    </source>
</evidence>
<evidence type="ECO:0000256" key="3">
    <source>
        <dbReference type="ARBA" id="ARBA00012438"/>
    </source>
</evidence>
<dbReference type="OrthoDB" id="236031at2"/>
<dbReference type="SUPFAM" id="SSF46458">
    <property type="entry name" value="Globin-like"/>
    <property type="match status" value="1"/>
</dbReference>
<keyword evidence="12" id="KW-0472">Membrane</keyword>
<proteinExistence type="predicted"/>
<evidence type="ECO:0000256" key="8">
    <source>
        <dbReference type="ARBA" id="ARBA00022777"/>
    </source>
</evidence>
<dbReference type="InterPro" id="IPR036097">
    <property type="entry name" value="HisK_dim/P_sf"/>
</dbReference>
<dbReference type="InterPro" id="IPR000700">
    <property type="entry name" value="PAS-assoc_C"/>
</dbReference>
<evidence type="ECO:0000313" key="17">
    <source>
        <dbReference type="EMBL" id="QDT73104.1"/>
    </source>
</evidence>
<dbReference type="GO" id="GO:0007234">
    <property type="term" value="P:osmosensory signaling via phosphorelay pathway"/>
    <property type="evidence" value="ECO:0007669"/>
    <property type="project" value="TreeGrafter"/>
</dbReference>
<organism evidence="17 18">
    <name type="scientific">Lacipirellula limnantheis</name>
    <dbReference type="NCBI Taxonomy" id="2528024"/>
    <lineage>
        <taxon>Bacteria</taxon>
        <taxon>Pseudomonadati</taxon>
        <taxon>Planctomycetota</taxon>
        <taxon>Planctomycetia</taxon>
        <taxon>Pirellulales</taxon>
        <taxon>Lacipirellulaceae</taxon>
        <taxon>Lacipirellula</taxon>
    </lineage>
</organism>
<dbReference type="GO" id="GO:0020037">
    <property type="term" value="F:heme binding"/>
    <property type="evidence" value="ECO:0007669"/>
    <property type="project" value="InterPro"/>
</dbReference>
<protein>
    <recommendedName>
        <fullName evidence="3">histidine kinase</fullName>
        <ecNumber evidence="3">2.7.13.3</ecNumber>
    </recommendedName>
</protein>
<dbReference type="InterPro" id="IPR005467">
    <property type="entry name" value="His_kinase_dom"/>
</dbReference>
<dbReference type="KEGG" id="llh:I41_22930"/>
<reference evidence="17 18" key="1">
    <citation type="submission" date="2019-02" db="EMBL/GenBank/DDBJ databases">
        <title>Deep-cultivation of Planctomycetes and their phenomic and genomic characterization uncovers novel biology.</title>
        <authorList>
            <person name="Wiegand S."/>
            <person name="Jogler M."/>
            <person name="Boedeker C."/>
            <person name="Pinto D."/>
            <person name="Vollmers J."/>
            <person name="Rivas-Marin E."/>
            <person name="Kohn T."/>
            <person name="Peeters S.H."/>
            <person name="Heuer A."/>
            <person name="Rast P."/>
            <person name="Oberbeckmann S."/>
            <person name="Bunk B."/>
            <person name="Jeske O."/>
            <person name="Meyerdierks A."/>
            <person name="Storesund J.E."/>
            <person name="Kallscheuer N."/>
            <person name="Luecker S."/>
            <person name="Lage O.M."/>
            <person name="Pohl T."/>
            <person name="Merkel B.J."/>
            <person name="Hornburger P."/>
            <person name="Mueller R.-W."/>
            <person name="Bruemmer F."/>
            <person name="Labrenz M."/>
            <person name="Spormann A.M."/>
            <person name="Op den Camp H."/>
            <person name="Overmann J."/>
            <person name="Amann R."/>
            <person name="Jetten M.S.M."/>
            <person name="Mascher T."/>
            <person name="Medema M.H."/>
            <person name="Devos D.P."/>
            <person name="Kaster A.-K."/>
            <person name="Ovreas L."/>
            <person name="Rohde M."/>
            <person name="Galperin M.Y."/>
            <person name="Jogler C."/>
        </authorList>
    </citation>
    <scope>NUCLEOTIDE SEQUENCE [LARGE SCALE GENOMIC DNA]</scope>
    <source>
        <strain evidence="17 18">I41</strain>
    </source>
</reference>
<dbReference type="CDD" id="cd01068">
    <property type="entry name" value="globin_sensor"/>
    <property type="match status" value="1"/>
</dbReference>
<dbReference type="PROSITE" id="PS50109">
    <property type="entry name" value="HIS_KIN"/>
    <property type="match status" value="1"/>
</dbReference>
<dbReference type="Pfam" id="PF11563">
    <property type="entry name" value="Protoglobin"/>
    <property type="match status" value="1"/>
</dbReference>
<evidence type="ECO:0000256" key="2">
    <source>
        <dbReference type="ARBA" id="ARBA00004141"/>
    </source>
</evidence>
<dbReference type="Proteomes" id="UP000317909">
    <property type="component" value="Chromosome"/>
</dbReference>
<dbReference type="CDD" id="cd00130">
    <property type="entry name" value="PAS"/>
    <property type="match status" value="1"/>
</dbReference>
<dbReference type="PANTHER" id="PTHR42878:SF7">
    <property type="entry name" value="SENSOR HISTIDINE KINASE GLRK"/>
    <property type="match status" value="1"/>
</dbReference>
<dbReference type="Pfam" id="PF02518">
    <property type="entry name" value="HATPase_c"/>
    <property type="match status" value="1"/>
</dbReference>
<dbReference type="InterPro" id="IPR035965">
    <property type="entry name" value="PAS-like_dom_sf"/>
</dbReference>
<dbReference type="Gene3D" id="3.30.450.20">
    <property type="entry name" value="PAS domain"/>
    <property type="match status" value="1"/>
</dbReference>
<evidence type="ECO:0000313" key="18">
    <source>
        <dbReference type="Proteomes" id="UP000317909"/>
    </source>
</evidence>
<dbReference type="CDD" id="cd00082">
    <property type="entry name" value="HisKA"/>
    <property type="match status" value="1"/>
</dbReference>
<gene>
    <name evidence="17" type="primary">gchK</name>
    <name evidence="17" type="ORF">I41_22930</name>
</gene>
<dbReference type="Gene3D" id="3.30.565.10">
    <property type="entry name" value="Histidine kinase-like ATPase, C-terminal domain"/>
    <property type="match status" value="1"/>
</dbReference>
<evidence type="ECO:0000256" key="1">
    <source>
        <dbReference type="ARBA" id="ARBA00000085"/>
    </source>
</evidence>
<dbReference type="InterPro" id="IPR003661">
    <property type="entry name" value="HisK_dim/P_dom"/>
</dbReference>
<dbReference type="CDD" id="cd00075">
    <property type="entry name" value="HATPase"/>
    <property type="match status" value="1"/>
</dbReference>
<keyword evidence="6" id="KW-0812">Transmembrane</keyword>
<dbReference type="GO" id="GO:0030295">
    <property type="term" value="F:protein kinase activator activity"/>
    <property type="evidence" value="ECO:0007669"/>
    <property type="project" value="TreeGrafter"/>
</dbReference>
<keyword evidence="10" id="KW-1133">Transmembrane helix</keyword>
<dbReference type="PANTHER" id="PTHR42878">
    <property type="entry name" value="TWO-COMPONENT HISTIDINE KINASE"/>
    <property type="match status" value="1"/>
</dbReference>
<keyword evidence="11" id="KW-0902">Two-component regulatory system</keyword>
<dbReference type="Pfam" id="PF13426">
    <property type="entry name" value="PAS_9"/>
    <property type="match status" value="1"/>
</dbReference>
<dbReference type="InterPro" id="IPR012292">
    <property type="entry name" value="Globin/Proto"/>
</dbReference>
<evidence type="ECO:0000259" key="16">
    <source>
        <dbReference type="PROSITE" id="PS50113"/>
    </source>
</evidence>
<dbReference type="PRINTS" id="PR00344">
    <property type="entry name" value="BCTRLSENSOR"/>
</dbReference>
<feature type="domain" description="Histidine kinase" evidence="14">
    <location>
        <begin position="351"/>
        <end position="563"/>
    </location>
</feature>
<dbReference type="SMART" id="SM00086">
    <property type="entry name" value="PAC"/>
    <property type="match status" value="1"/>
</dbReference>
<evidence type="ECO:0000256" key="12">
    <source>
        <dbReference type="ARBA" id="ARBA00023136"/>
    </source>
</evidence>
<evidence type="ECO:0000256" key="5">
    <source>
        <dbReference type="ARBA" id="ARBA00022679"/>
    </source>
</evidence>
<name>A0A517TXK1_9BACT</name>
<dbReference type="Gene3D" id="1.10.490.10">
    <property type="entry name" value="Globins"/>
    <property type="match status" value="1"/>
</dbReference>
<dbReference type="GO" id="GO:0005524">
    <property type="term" value="F:ATP binding"/>
    <property type="evidence" value="ECO:0007669"/>
    <property type="project" value="UniProtKB-KW"/>
</dbReference>
<evidence type="ECO:0000256" key="10">
    <source>
        <dbReference type="ARBA" id="ARBA00022989"/>
    </source>
</evidence>
<dbReference type="InterPro" id="IPR000014">
    <property type="entry name" value="PAS"/>
</dbReference>
<dbReference type="SUPFAM" id="SSF55785">
    <property type="entry name" value="PYP-like sensor domain (PAS domain)"/>
    <property type="match status" value="1"/>
</dbReference>
<evidence type="ECO:0000259" key="14">
    <source>
        <dbReference type="PROSITE" id="PS50109"/>
    </source>
</evidence>
<dbReference type="NCBIfam" id="TIGR00229">
    <property type="entry name" value="sensory_box"/>
    <property type="match status" value="1"/>
</dbReference>